<dbReference type="Proteomes" id="UP000270616">
    <property type="component" value="Unassembled WGS sequence"/>
</dbReference>
<protein>
    <submittedName>
        <fullName evidence="2">Cupin domain-containing protein</fullName>
    </submittedName>
</protein>
<organism evidence="2 3">
    <name type="scientific">Kocuria soli</name>
    <dbReference type="NCBI Taxonomy" id="2485125"/>
    <lineage>
        <taxon>Bacteria</taxon>
        <taxon>Bacillati</taxon>
        <taxon>Actinomycetota</taxon>
        <taxon>Actinomycetes</taxon>
        <taxon>Micrococcales</taxon>
        <taxon>Micrococcaceae</taxon>
        <taxon>Kocuria</taxon>
    </lineage>
</organism>
<proteinExistence type="predicted"/>
<dbReference type="InterPro" id="IPR013096">
    <property type="entry name" value="Cupin_2"/>
</dbReference>
<feature type="domain" description="Cupin type-2" evidence="1">
    <location>
        <begin position="61"/>
        <end position="114"/>
    </location>
</feature>
<dbReference type="CDD" id="cd02215">
    <property type="entry name" value="cupin_QDO_N_C"/>
    <property type="match status" value="1"/>
</dbReference>
<name>A0A3N4AE72_9MICC</name>
<dbReference type="OrthoDB" id="4227163at2"/>
<dbReference type="PANTHER" id="PTHR36440">
    <property type="entry name" value="PUTATIVE (AFU_ORTHOLOGUE AFUA_8G07350)-RELATED"/>
    <property type="match status" value="1"/>
</dbReference>
<evidence type="ECO:0000313" key="2">
    <source>
        <dbReference type="EMBL" id="ROZ64415.1"/>
    </source>
</evidence>
<evidence type="ECO:0000259" key="1">
    <source>
        <dbReference type="Pfam" id="PF07883"/>
    </source>
</evidence>
<sequence>MQTVQEAKPLFNALPGEPLPYYVANGEGLRFERDGQLWTIIARAGDTGGSFDAAFIRGPRGTGAAAHSLPRHQRSYYVFEGQVQVWLPGRSRVLGPGDSVHVPEGTPIAYRLLGHLSKLLLFSAPGGALDELISGEDQVEHHLYPAGAAGTTTDAGLALPPLGSVAQGDLELLGADDAWDADLPEGNEPYMIRGLEGDRRGWPDSLNAFSSRGRTTGGRYFSVATLGAPAPYIIRHFHQLHTENFFCLSGRIWLWVNGEEILLTAGDYVHAPAGTVHSFAFAAHQTRMLGVLTGNVFEPFFDVTGVDTEDHVYTEGLIDPSVVIGGIKANPDLDLVVTGPPPERTRAPGL</sequence>
<dbReference type="EMBL" id="RKMF01000003">
    <property type="protein sequence ID" value="ROZ64415.1"/>
    <property type="molecule type" value="Genomic_DNA"/>
</dbReference>
<keyword evidence="3" id="KW-1185">Reference proteome</keyword>
<dbReference type="InterPro" id="IPR014710">
    <property type="entry name" value="RmlC-like_jellyroll"/>
</dbReference>
<accession>A0A3N4AE72</accession>
<dbReference type="SUPFAM" id="SSF51182">
    <property type="entry name" value="RmlC-like cupins"/>
    <property type="match status" value="2"/>
</dbReference>
<dbReference type="AlphaFoldDB" id="A0A3N4AE72"/>
<feature type="domain" description="Cupin type-2" evidence="1">
    <location>
        <begin position="232"/>
        <end position="282"/>
    </location>
</feature>
<comment type="caution">
    <text evidence="2">The sequence shown here is derived from an EMBL/GenBank/DDBJ whole genome shotgun (WGS) entry which is preliminary data.</text>
</comment>
<evidence type="ECO:0000313" key="3">
    <source>
        <dbReference type="Proteomes" id="UP000270616"/>
    </source>
</evidence>
<dbReference type="PANTHER" id="PTHR36440:SF1">
    <property type="entry name" value="PUTATIVE (AFU_ORTHOLOGUE AFUA_8G07350)-RELATED"/>
    <property type="match status" value="1"/>
</dbReference>
<dbReference type="InterPro" id="IPR053146">
    <property type="entry name" value="QDO-like"/>
</dbReference>
<dbReference type="Pfam" id="PF07883">
    <property type="entry name" value="Cupin_2"/>
    <property type="match status" value="2"/>
</dbReference>
<dbReference type="Gene3D" id="2.60.120.10">
    <property type="entry name" value="Jelly Rolls"/>
    <property type="match status" value="2"/>
</dbReference>
<reference evidence="2 3" key="1">
    <citation type="submission" date="2018-10" db="EMBL/GenBank/DDBJ databases">
        <title>Kocuria sp. M5W7-7, whole genome shotgun sequence.</title>
        <authorList>
            <person name="Tuo L."/>
        </authorList>
    </citation>
    <scope>NUCLEOTIDE SEQUENCE [LARGE SCALE GENOMIC DNA]</scope>
    <source>
        <strain evidence="2 3">M5W7-7</strain>
    </source>
</reference>
<dbReference type="InterPro" id="IPR011051">
    <property type="entry name" value="RmlC_Cupin_sf"/>
</dbReference>
<gene>
    <name evidence="2" type="ORF">EDL96_03800</name>
</gene>